<comment type="caution">
    <text evidence="2">The sequence shown here is derived from an EMBL/GenBank/DDBJ whole genome shotgun (WGS) entry which is preliminary data.</text>
</comment>
<organism evidence="2 3">
    <name type="scientific">Tilletia indica</name>
    <dbReference type="NCBI Taxonomy" id="43049"/>
    <lineage>
        <taxon>Eukaryota</taxon>
        <taxon>Fungi</taxon>
        <taxon>Dikarya</taxon>
        <taxon>Basidiomycota</taxon>
        <taxon>Ustilaginomycotina</taxon>
        <taxon>Exobasidiomycetes</taxon>
        <taxon>Tilletiales</taxon>
        <taxon>Tilletiaceae</taxon>
        <taxon>Tilletia</taxon>
    </lineage>
</organism>
<feature type="compositionally biased region" description="Pro residues" evidence="1">
    <location>
        <begin position="77"/>
        <end position="96"/>
    </location>
</feature>
<evidence type="ECO:0000313" key="2">
    <source>
        <dbReference type="EMBL" id="KAE8238074.1"/>
    </source>
</evidence>
<sequence length="121" mass="12404">MDAILKFGASLFGARAAAEPAGPPEAPSMPIVAIRLARVVLDAAEEYYLARRAAEGAPASVINLAVPAVPAVPPASPVRAPAPPMPAARSGPPIPSAPSGFAPSSLACSWLRKKIELKFRN</sequence>
<dbReference type="AlphaFoldDB" id="A0A177T1F2"/>
<accession>A0A177T1F2</accession>
<gene>
    <name evidence="2" type="ORF">A4X13_0g8528</name>
</gene>
<evidence type="ECO:0000256" key="1">
    <source>
        <dbReference type="SAM" id="MobiDB-lite"/>
    </source>
</evidence>
<reference evidence="2" key="1">
    <citation type="submission" date="2016-04" db="EMBL/GenBank/DDBJ databases">
        <authorList>
            <person name="Nguyen H.D."/>
            <person name="Samba Siva P."/>
            <person name="Cullis J."/>
            <person name="Levesque C.A."/>
            <person name="Hambleton S."/>
        </authorList>
    </citation>
    <scope>NUCLEOTIDE SEQUENCE</scope>
    <source>
        <strain evidence="2">DAOMC 236416</strain>
    </source>
</reference>
<dbReference type="EMBL" id="LWDF02001536">
    <property type="protein sequence ID" value="KAE8238074.1"/>
    <property type="molecule type" value="Genomic_DNA"/>
</dbReference>
<keyword evidence="3" id="KW-1185">Reference proteome</keyword>
<evidence type="ECO:0000313" key="3">
    <source>
        <dbReference type="Proteomes" id="UP000077521"/>
    </source>
</evidence>
<feature type="region of interest" description="Disordered" evidence="1">
    <location>
        <begin position="77"/>
        <end position="101"/>
    </location>
</feature>
<name>A0A177T1F2_9BASI</name>
<reference evidence="2" key="2">
    <citation type="journal article" date="2019" name="IMA Fungus">
        <title>Genome sequencing and comparison of five Tilletia species to identify candidate genes for the detection of regulated species infecting wheat.</title>
        <authorList>
            <person name="Nguyen H.D.T."/>
            <person name="Sultana T."/>
            <person name="Kesanakurti P."/>
            <person name="Hambleton S."/>
        </authorList>
    </citation>
    <scope>NUCLEOTIDE SEQUENCE</scope>
    <source>
        <strain evidence="2">DAOMC 236416</strain>
    </source>
</reference>
<dbReference type="Proteomes" id="UP000077521">
    <property type="component" value="Unassembled WGS sequence"/>
</dbReference>
<proteinExistence type="predicted"/>
<protein>
    <submittedName>
        <fullName evidence="2">Uncharacterized protein</fullName>
    </submittedName>
</protein>